<evidence type="ECO:0000256" key="1">
    <source>
        <dbReference type="ARBA" id="ARBA00022490"/>
    </source>
</evidence>
<dbReference type="GO" id="GO:0044781">
    <property type="term" value="P:bacterial-type flagellum organization"/>
    <property type="evidence" value="ECO:0007669"/>
    <property type="project" value="UniProtKB-KW"/>
</dbReference>
<dbReference type="KEGG" id="sbr:SY1_00320"/>
<dbReference type="PANTHER" id="PTHR34984:SF1">
    <property type="entry name" value="CARBON STORAGE REGULATOR"/>
    <property type="match status" value="1"/>
</dbReference>
<dbReference type="Gene3D" id="2.60.40.4380">
    <property type="entry name" value="Translational regulator CsrA"/>
    <property type="match status" value="1"/>
</dbReference>
<dbReference type="NCBIfam" id="NF002469">
    <property type="entry name" value="PRK01712.1"/>
    <property type="match status" value="1"/>
</dbReference>
<keyword evidence="2 5" id="KW-0678">Repressor</keyword>
<dbReference type="GO" id="GO:0006109">
    <property type="term" value="P:regulation of carbohydrate metabolic process"/>
    <property type="evidence" value="ECO:0007669"/>
    <property type="project" value="InterPro"/>
</dbReference>
<dbReference type="RefSeq" id="WP_015555780.1">
    <property type="nucleotide sequence ID" value="NC_021038.1"/>
</dbReference>
<dbReference type="Pfam" id="PF02599">
    <property type="entry name" value="CsrA"/>
    <property type="match status" value="1"/>
</dbReference>
<keyword evidence="1 5" id="KW-0963">Cytoplasm</keyword>
<dbReference type="GO" id="GO:0048027">
    <property type="term" value="F:mRNA 5'-UTR binding"/>
    <property type="evidence" value="ECO:0007669"/>
    <property type="project" value="UniProtKB-UniRule"/>
</dbReference>
<sequence length="99" mass="11125">MLVLSRRINESIQIGTDVEVMVIDVRGDVVRLGITAPQATQIWRKELWDVIVAENRVAAEAAKRSAKVEGADETPQLPVSTFSRLSKIPTVRLRERDEE</sequence>
<evidence type="ECO:0000256" key="2">
    <source>
        <dbReference type="ARBA" id="ARBA00022491"/>
    </source>
</evidence>
<evidence type="ECO:0000256" key="3">
    <source>
        <dbReference type="ARBA" id="ARBA00022845"/>
    </source>
</evidence>
<dbReference type="NCBIfam" id="TIGR00202">
    <property type="entry name" value="csrA"/>
    <property type="match status" value="1"/>
</dbReference>
<dbReference type="SUPFAM" id="SSF117130">
    <property type="entry name" value="CsrA-like"/>
    <property type="match status" value="1"/>
</dbReference>
<dbReference type="GO" id="GO:0005829">
    <property type="term" value="C:cytosol"/>
    <property type="evidence" value="ECO:0007669"/>
    <property type="project" value="TreeGrafter"/>
</dbReference>
<dbReference type="PANTHER" id="PTHR34984">
    <property type="entry name" value="CARBON STORAGE REGULATOR"/>
    <property type="match status" value="1"/>
</dbReference>
<accession>A0AB94IV64</accession>
<gene>
    <name evidence="5" type="primary">csrA</name>
    <name evidence="6" type="ORF">SY1_00320</name>
</gene>
<dbReference type="Proteomes" id="UP000008957">
    <property type="component" value="Chromosome"/>
</dbReference>
<keyword evidence="3 5" id="KW-0810">Translation regulation</keyword>
<comment type="subcellular location">
    <subcellularLocation>
        <location evidence="5">Cytoplasm</location>
    </subcellularLocation>
</comment>
<organism evidence="6 7">
    <name type="scientific">Fretibacterium fastidiosum</name>
    <dbReference type="NCBI Taxonomy" id="651822"/>
    <lineage>
        <taxon>Bacteria</taxon>
        <taxon>Thermotogati</taxon>
        <taxon>Synergistota</taxon>
        <taxon>Synergistia</taxon>
        <taxon>Synergistales</taxon>
        <taxon>Aminobacteriaceae</taxon>
        <taxon>Fretibacterium</taxon>
    </lineage>
</organism>
<keyword evidence="7" id="KW-1185">Reference proteome</keyword>
<protein>
    <recommendedName>
        <fullName evidence="5">Translational regulator CsrA</fullName>
    </recommendedName>
</protein>
<keyword evidence="4 5" id="KW-0694">RNA-binding</keyword>
<dbReference type="GO" id="GO:0006402">
    <property type="term" value="P:mRNA catabolic process"/>
    <property type="evidence" value="ECO:0007669"/>
    <property type="project" value="InterPro"/>
</dbReference>
<name>A0AB94IV64_9BACT</name>
<dbReference type="GO" id="GO:0045947">
    <property type="term" value="P:negative regulation of translational initiation"/>
    <property type="evidence" value="ECO:0007669"/>
    <property type="project" value="UniProtKB-UniRule"/>
</dbReference>
<reference evidence="6 7" key="2">
    <citation type="submission" date="2010-03" db="EMBL/GenBank/DDBJ databases">
        <authorList>
            <person name="Pajon A."/>
        </authorList>
    </citation>
    <scope>NUCLEOTIDE SEQUENCE [LARGE SCALE GENOMIC DNA]</scope>
    <source>
        <strain evidence="6 7">SGP1</strain>
    </source>
</reference>
<dbReference type="AlphaFoldDB" id="A0AB94IV64"/>
<dbReference type="FunFam" id="2.60.40.4380:FF:000002">
    <property type="entry name" value="Translational regulator CsrA"/>
    <property type="match status" value="1"/>
</dbReference>
<evidence type="ECO:0000256" key="5">
    <source>
        <dbReference type="HAMAP-Rule" id="MF_00167"/>
    </source>
</evidence>
<evidence type="ECO:0000313" key="6">
    <source>
        <dbReference type="EMBL" id="CBL27633.1"/>
    </source>
</evidence>
<dbReference type="HAMAP" id="MF_00167">
    <property type="entry name" value="CsrA"/>
    <property type="match status" value="1"/>
</dbReference>
<comment type="function">
    <text evidence="5">A translational regulator that binds mRNA to regulate translation initiation and/or mRNA stability. Usually binds in the 5'-UTR at or near the Shine-Dalgarno sequence preventing ribosome-binding, thus repressing translation. Its main target seems to be the major flagellin gene, while its function is anatagonized by FliW.</text>
</comment>
<keyword evidence="5" id="KW-1005">Bacterial flagellum biogenesis</keyword>
<dbReference type="InterPro" id="IPR036107">
    <property type="entry name" value="CsrA_sf"/>
</dbReference>
<dbReference type="GO" id="GO:1902208">
    <property type="term" value="P:regulation of bacterial-type flagellum assembly"/>
    <property type="evidence" value="ECO:0007669"/>
    <property type="project" value="UniProtKB-UniRule"/>
</dbReference>
<reference evidence="7" key="1">
    <citation type="submission" date="2010-03" db="EMBL/GenBank/DDBJ databases">
        <title>The genome sequence of Synergistetes sp. SGP1.</title>
        <authorList>
            <consortium name="metaHIT consortium -- http://www.metahit.eu/"/>
            <person name="Pajon A."/>
            <person name="Turner K."/>
            <person name="Parkhill J."/>
            <person name="Wade W."/>
            <person name="Vartoukian S."/>
        </authorList>
    </citation>
    <scope>NUCLEOTIDE SEQUENCE [LARGE SCALE GENOMIC DNA]</scope>
    <source>
        <strain evidence="7">SGP1</strain>
    </source>
</reference>
<dbReference type="EMBL" id="FP929056">
    <property type="protein sequence ID" value="CBL27633.1"/>
    <property type="molecule type" value="Genomic_DNA"/>
</dbReference>
<comment type="similarity">
    <text evidence="5">Belongs to the CsrA/RsmA family.</text>
</comment>
<dbReference type="InterPro" id="IPR003751">
    <property type="entry name" value="CsrA"/>
</dbReference>
<evidence type="ECO:0000256" key="4">
    <source>
        <dbReference type="ARBA" id="ARBA00022884"/>
    </source>
</evidence>
<proteinExistence type="inferred from homology"/>
<evidence type="ECO:0000313" key="7">
    <source>
        <dbReference type="Proteomes" id="UP000008957"/>
    </source>
</evidence>
<comment type="subunit">
    <text evidence="5">Homodimer; the beta-strands of each monomer intercalate to form a hydrophobic core, while the alpha-helices form wings that extend away from the core.</text>
</comment>